<keyword evidence="3" id="KW-1185">Reference proteome</keyword>
<dbReference type="PANTHER" id="PTHR10412:SF10">
    <property type="entry name" value="GLYCOSYL HYDROLASE FAMILY 63 C-TERMINAL DOMAIN-CONTAINING PROTEIN"/>
    <property type="match status" value="1"/>
</dbReference>
<dbReference type="InterPro" id="IPR008928">
    <property type="entry name" value="6-hairpin_glycosidase_sf"/>
</dbReference>
<reference evidence="3" key="1">
    <citation type="journal article" date="2019" name="Int. J. Syst. Evol. Microbiol.">
        <title>The Global Catalogue of Microorganisms (GCM) 10K type strain sequencing project: providing services to taxonomists for standard genome sequencing and annotation.</title>
        <authorList>
            <consortium name="The Broad Institute Genomics Platform"/>
            <consortium name="The Broad Institute Genome Sequencing Center for Infectious Disease"/>
            <person name="Wu L."/>
            <person name="Ma J."/>
        </authorList>
    </citation>
    <scope>NUCLEOTIDE SEQUENCE [LARGE SCALE GENOMIC DNA]</scope>
    <source>
        <strain evidence="3">CGMCC 1.6774</strain>
    </source>
</reference>
<dbReference type="Proteomes" id="UP001597314">
    <property type="component" value="Unassembled WGS sequence"/>
</dbReference>
<comment type="caution">
    <text evidence="2">The sequence shown here is derived from an EMBL/GenBank/DDBJ whole genome shotgun (WGS) entry which is preliminary data.</text>
</comment>
<sequence>MSDPLAPTAEGRRLAEANAGAAQWRRFGPYVSDRQWGTVREDYSASGDAWSYLTHDAARSRAYRWGEDAIGGWCDAAQHLCLGLALWNGADPILKERFFGLTNAEGNHGEDVKEIWHHLDATPTHSYARMLYKYPQGSFPYGWLVAENRRRGRVDREFELLDTGVFDQDRYFDVTIEYAKADPNDTLWRITVTNRGDRPARLAVLPQIWFRNTWSWAGDAEKPVLSADGGAAIRAAHALLGIFTLHLEAPDDLLFCENETNAHRLFGTPVVPGFFKDGIGDHVVSGFRGAVNPGRIGTKAAALHAIDVPSGGSVVLRARLSPGERRADAFSDFDAVFSTRIAEADEYFAALQRRIDDPDMRAVQRQAIAGLLWSKQFYAFDVTEWLRGDPAQPAPPPQRRRGRNSDWPHLVTASVVAMPDKWEYPWFAAWDWAFHLVTMALVDTRFAKDQLLLLCQPWMMHPNGQLPAYEWNFSDVNPPVHAWAALRIYTAEKARRGIGDRVFLEAVFIKLLLNFTWWVNRKDRGGRNVFQGGFLGLDNIGVFDRSRPLPVGGTLTQSDGTSWMAMFCLNMLRIALELAREDAAYQDIASKFFEHFLLIGGAMTNLADEGLGLWDDRDGFYYDWLLLESGEKMPLRLRSMVGLIPLFAVEVLDEDLLARSPVFVRRMEWYLAHRPELAALVSRPQTPGAGGRRLLAVARAFRMKAVLARMLDETEFLSDHGIRAVSRVHRDHPYVFVRDGYRAEVRYTPGESDTGLFGGNSNWRGPVWMPVNYLIVESLDKFALFYGEDFRIECPTGSGVTMSLAAVADELRRRLTRLFLRDAAGRRAVFGDHPKLQDDPHFRDHLVFHEYFDGDSGRGVGASHQTGWTALVANLIDELAREGR</sequence>
<dbReference type="Gene3D" id="1.50.10.10">
    <property type="match status" value="1"/>
</dbReference>
<accession>A0ABW5AF61</accession>
<dbReference type="PANTHER" id="PTHR10412">
    <property type="entry name" value="MANNOSYL-OLIGOSACCHARIDE GLUCOSIDASE"/>
    <property type="match status" value="1"/>
</dbReference>
<dbReference type="InterPro" id="IPR054491">
    <property type="entry name" value="MGH1-like_GH"/>
</dbReference>
<proteinExistence type="predicted"/>
<dbReference type="InterPro" id="IPR012341">
    <property type="entry name" value="6hp_glycosidase-like_sf"/>
</dbReference>
<dbReference type="RefSeq" id="WP_378476755.1">
    <property type="nucleotide sequence ID" value="NZ_JBHUIW010000004.1"/>
</dbReference>
<dbReference type="Pfam" id="PF22422">
    <property type="entry name" value="MGH1-like_GH"/>
    <property type="match status" value="1"/>
</dbReference>
<name>A0ABW5AF61_9BRAD</name>
<dbReference type="EMBL" id="JBHUIW010000004">
    <property type="protein sequence ID" value="MFD2181563.1"/>
    <property type="molecule type" value="Genomic_DNA"/>
</dbReference>
<protein>
    <submittedName>
        <fullName evidence="2">Glucosidase</fullName>
    </submittedName>
</protein>
<gene>
    <name evidence="2" type="ORF">ACFSOX_05310</name>
</gene>
<feature type="domain" description="Mannosylglycerate hydrolase MGH1-like glycoside hydrolase" evidence="1">
    <location>
        <begin position="424"/>
        <end position="527"/>
    </location>
</feature>
<dbReference type="SUPFAM" id="SSF48208">
    <property type="entry name" value="Six-hairpin glycosidases"/>
    <property type="match status" value="1"/>
</dbReference>
<dbReference type="InterPro" id="IPR004888">
    <property type="entry name" value="Glycoside_hydrolase_63"/>
</dbReference>
<evidence type="ECO:0000259" key="1">
    <source>
        <dbReference type="Pfam" id="PF22422"/>
    </source>
</evidence>
<evidence type="ECO:0000313" key="2">
    <source>
        <dbReference type="EMBL" id="MFD2181563.1"/>
    </source>
</evidence>
<organism evidence="2 3">
    <name type="scientific">Rhodoplanes azumiensis</name>
    <dbReference type="NCBI Taxonomy" id="1897628"/>
    <lineage>
        <taxon>Bacteria</taxon>
        <taxon>Pseudomonadati</taxon>
        <taxon>Pseudomonadota</taxon>
        <taxon>Alphaproteobacteria</taxon>
        <taxon>Hyphomicrobiales</taxon>
        <taxon>Nitrobacteraceae</taxon>
        <taxon>Rhodoplanes</taxon>
    </lineage>
</organism>
<evidence type="ECO:0000313" key="3">
    <source>
        <dbReference type="Proteomes" id="UP001597314"/>
    </source>
</evidence>